<sequence length="81" mass="9211">MIAFKLAVLLLCLNIVFAVNEYGSNSSPYEIMEFQQNDKRDIQGITRMLRDPGWRHIGLGKRSHGKAYIGKTWAMVGLGRK</sequence>
<reference evidence="2" key="1">
    <citation type="submission" date="2022-11" db="UniProtKB">
        <authorList>
            <consortium name="WormBaseParasite"/>
        </authorList>
    </citation>
    <scope>IDENTIFICATION</scope>
</reference>
<organism evidence="1 2">
    <name type="scientific">Panagrolaimus sp. PS1159</name>
    <dbReference type="NCBI Taxonomy" id="55785"/>
    <lineage>
        <taxon>Eukaryota</taxon>
        <taxon>Metazoa</taxon>
        <taxon>Ecdysozoa</taxon>
        <taxon>Nematoda</taxon>
        <taxon>Chromadorea</taxon>
        <taxon>Rhabditida</taxon>
        <taxon>Tylenchina</taxon>
        <taxon>Panagrolaimomorpha</taxon>
        <taxon>Panagrolaimoidea</taxon>
        <taxon>Panagrolaimidae</taxon>
        <taxon>Panagrolaimus</taxon>
    </lineage>
</organism>
<evidence type="ECO:0000313" key="2">
    <source>
        <dbReference type="WBParaSite" id="PS1159_v2.g12556.t1"/>
    </source>
</evidence>
<dbReference type="WBParaSite" id="PS1159_v2.g12556.t1">
    <property type="protein sequence ID" value="PS1159_v2.g12556.t1"/>
    <property type="gene ID" value="PS1159_v2.g12556"/>
</dbReference>
<proteinExistence type="predicted"/>
<accession>A0AC35F2Q4</accession>
<name>A0AC35F2Q4_9BILA</name>
<dbReference type="Proteomes" id="UP000887580">
    <property type="component" value="Unplaced"/>
</dbReference>
<protein>
    <submittedName>
        <fullName evidence="2">Uncharacterized protein</fullName>
    </submittedName>
</protein>
<evidence type="ECO:0000313" key="1">
    <source>
        <dbReference type="Proteomes" id="UP000887580"/>
    </source>
</evidence>